<dbReference type="InterPro" id="IPR001451">
    <property type="entry name" value="Hexapep"/>
</dbReference>
<dbReference type="KEGG" id="sse:Ssed_3106"/>
<sequence>MIQKLRYWLKVKRIGPDIPLTHFLLHSKRLGTWLCKKKFAKFGHNSAMRPGSYAICCDHISIGNEVVLRPGTMLFGSGHGSKSVNITIEDLVLIGSGVHIYTANHEFTDPEQPIFSQGHKPIQPVLISKGAWLGANAIILPGVTIGQNSVVGAGSVVTKDVPPFTVVAGQPAKIIKQLRQPVI</sequence>
<keyword evidence="2 5" id="KW-0808">Transferase</keyword>
<evidence type="ECO:0000256" key="1">
    <source>
        <dbReference type="ARBA" id="ARBA00007274"/>
    </source>
</evidence>
<dbReference type="Pfam" id="PF00132">
    <property type="entry name" value="Hexapep"/>
    <property type="match status" value="1"/>
</dbReference>
<comment type="similarity">
    <text evidence="1">Belongs to the transferase hexapeptide repeat family.</text>
</comment>
<dbReference type="InterPro" id="IPR051159">
    <property type="entry name" value="Hexapeptide_acetyltransf"/>
</dbReference>
<dbReference type="PANTHER" id="PTHR23416">
    <property type="entry name" value="SIALIC ACID SYNTHASE-RELATED"/>
    <property type="match status" value="1"/>
</dbReference>
<dbReference type="AlphaFoldDB" id="A8FXY7"/>
<dbReference type="PANTHER" id="PTHR23416:SF23">
    <property type="entry name" value="ACETYLTRANSFERASE C18B11.09C-RELATED"/>
    <property type="match status" value="1"/>
</dbReference>
<dbReference type="eggNOG" id="COG0110">
    <property type="taxonomic scope" value="Bacteria"/>
</dbReference>
<dbReference type="HOGENOM" id="CLU_051638_7_3_6"/>
<dbReference type="SUPFAM" id="SSF51161">
    <property type="entry name" value="Trimeric LpxA-like enzymes"/>
    <property type="match status" value="1"/>
</dbReference>
<dbReference type="CDD" id="cd04647">
    <property type="entry name" value="LbH_MAT_like"/>
    <property type="match status" value="1"/>
</dbReference>
<dbReference type="InterPro" id="IPR018357">
    <property type="entry name" value="Hexapep_transf_CS"/>
</dbReference>
<dbReference type="RefSeq" id="WP_012143440.1">
    <property type="nucleotide sequence ID" value="NC_009831.1"/>
</dbReference>
<dbReference type="PROSITE" id="PS00101">
    <property type="entry name" value="HEXAPEP_TRANSFERASES"/>
    <property type="match status" value="1"/>
</dbReference>
<proteinExistence type="inferred from homology"/>
<accession>A8FXY7</accession>
<organism evidence="5 6">
    <name type="scientific">Shewanella sediminis (strain HAW-EB3)</name>
    <dbReference type="NCBI Taxonomy" id="425104"/>
    <lineage>
        <taxon>Bacteria</taxon>
        <taxon>Pseudomonadati</taxon>
        <taxon>Pseudomonadota</taxon>
        <taxon>Gammaproteobacteria</taxon>
        <taxon>Alteromonadales</taxon>
        <taxon>Shewanellaceae</taxon>
        <taxon>Shewanella</taxon>
    </lineage>
</organism>
<gene>
    <name evidence="5" type="ordered locus">Ssed_3106</name>
</gene>
<reference evidence="5 6" key="1">
    <citation type="submission" date="2007-08" db="EMBL/GenBank/DDBJ databases">
        <title>Complete sequence of Shewanella sediminis HAW-EB3.</title>
        <authorList>
            <consortium name="US DOE Joint Genome Institute"/>
            <person name="Copeland A."/>
            <person name="Lucas S."/>
            <person name="Lapidus A."/>
            <person name="Barry K."/>
            <person name="Glavina del Rio T."/>
            <person name="Dalin E."/>
            <person name="Tice H."/>
            <person name="Pitluck S."/>
            <person name="Chertkov O."/>
            <person name="Brettin T."/>
            <person name="Bruce D."/>
            <person name="Detter J.C."/>
            <person name="Han C."/>
            <person name="Schmutz J."/>
            <person name="Larimer F."/>
            <person name="Land M."/>
            <person name="Hauser L."/>
            <person name="Kyrpides N."/>
            <person name="Kim E."/>
            <person name="Zhao J.-S."/>
            <person name="Richardson P."/>
        </authorList>
    </citation>
    <scope>NUCLEOTIDE SEQUENCE [LARGE SCALE GENOMIC DNA]</scope>
    <source>
        <strain evidence="5 6">HAW-EB3</strain>
    </source>
</reference>
<dbReference type="EMBL" id="CP000821">
    <property type="protein sequence ID" value="ABV37710.1"/>
    <property type="molecule type" value="Genomic_DNA"/>
</dbReference>
<keyword evidence="6" id="KW-1185">Reference proteome</keyword>
<dbReference type="Proteomes" id="UP000002015">
    <property type="component" value="Chromosome"/>
</dbReference>
<evidence type="ECO:0000256" key="4">
    <source>
        <dbReference type="ARBA" id="ARBA00023315"/>
    </source>
</evidence>
<protein>
    <submittedName>
        <fullName evidence="5">Acetyltransferase</fullName>
    </submittedName>
</protein>
<name>A8FXY7_SHESH</name>
<evidence type="ECO:0000313" key="5">
    <source>
        <dbReference type="EMBL" id="ABV37710.1"/>
    </source>
</evidence>
<keyword evidence="4" id="KW-0012">Acyltransferase</keyword>
<evidence type="ECO:0000256" key="2">
    <source>
        <dbReference type="ARBA" id="ARBA00022679"/>
    </source>
</evidence>
<evidence type="ECO:0000313" key="6">
    <source>
        <dbReference type="Proteomes" id="UP000002015"/>
    </source>
</evidence>
<keyword evidence="3" id="KW-0677">Repeat</keyword>
<evidence type="ECO:0000256" key="3">
    <source>
        <dbReference type="ARBA" id="ARBA00022737"/>
    </source>
</evidence>
<dbReference type="InterPro" id="IPR011004">
    <property type="entry name" value="Trimer_LpxA-like_sf"/>
</dbReference>
<dbReference type="STRING" id="425104.Ssed_3106"/>
<dbReference type="GO" id="GO:0008374">
    <property type="term" value="F:O-acyltransferase activity"/>
    <property type="evidence" value="ECO:0007669"/>
    <property type="project" value="TreeGrafter"/>
</dbReference>
<dbReference type="GO" id="GO:0005829">
    <property type="term" value="C:cytosol"/>
    <property type="evidence" value="ECO:0007669"/>
    <property type="project" value="TreeGrafter"/>
</dbReference>
<dbReference type="Gene3D" id="2.160.10.10">
    <property type="entry name" value="Hexapeptide repeat proteins"/>
    <property type="match status" value="1"/>
</dbReference>